<keyword evidence="2" id="KW-1133">Transmembrane helix</keyword>
<evidence type="ECO:0000313" key="4">
    <source>
        <dbReference type="EMBL" id="CAB4912457.1"/>
    </source>
</evidence>
<name>A0A6J7GVC7_9ZZZZ</name>
<feature type="compositionally biased region" description="Basic and acidic residues" evidence="1">
    <location>
        <begin position="21"/>
        <end position="31"/>
    </location>
</feature>
<reference evidence="4" key="1">
    <citation type="submission" date="2020-05" db="EMBL/GenBank/DDBJ databases">
        <authorList>
            <person name="Chiriac C."/>
            <person name="Salcher M."/>
            <person name="Ghai R."/>
            <person name="Kavagutti S V."/>
        </authorList>
    </citation>
    <scope>NUCLEOTIDE SEQUENCE</scope>
</reference>
<proteinExistence type="predicted"/>
<evidence type="ECO:0000313" key="5">
    <source>
        <dbReference type="EMBL" id="CAB5042154.1"/>
    </source>
</evidence>
<evidence type="ECO:0000259" key="3">
    <source>
        <dbReference type="Pfam" id="PF13400"/>
    </source>
</evidence>
<evidence type="ECO:0000256" key="2">
    <source>
        <dbReference type="SAM" id="Phobius"/>
    </source>
</evidence>
<sequence length="176" mass="18830">MKHEMRAAKTKSRKTVGVRTDTQRVEGQRIKEPRSDEGSVLILGIGLVGVCLLSMAVVIDTTSAFLQRRSLYSLADSAALAGAQVIDLASYYANGAGEGTRLDSGAVARRTRAFLLADAIALEHPGFQIDAVTTDGITVQVDLSSPINLPFLGALRTDVIQVRSTARLDYRPSGLE</sequence>
<feature type="region of interest" description="Disordered" evidence="1">
    <location>
        <begin position="1"/>
        <end position="31"/>
    </location>
</feature>
<dbReference type="EMBL" id="CAFBPZ010000128">
    <property type="protein sequence ID" value="CAB5042154.1"/>
    <property type="molecule type" value="Genomic_DNA"/>
</dbReference>
<keyword evidence="2" id="KW-0812">Transmembrane</keyword>
<accession>A0A6J7GVC7</accession>
<feature type="domain" description="Putative Flp pilus-assembly TadG-like N-terminal" evidence="3">
    <location>
        <begin position="38"/>
        <end position="84"/>
    </location>
</feature>
<keyword evidence="2" id="KW-0472">Membrane</keyword>
<dbReference type="EMBL" id="CAFBMC010000141">
    <property type="protein sequence ID" value="CAB4912457.1"/>
    <property type="molecule type" value="Genomic_DNA"/>
</dbReference>
<dbReference type="InterPro" id="IPR028087">
    <property type="entry name" value="Tad_N"/>
</dbReference>
<gene>
    <name evidence="4" type="ORF">UFOPK3495_01674</name>
    <name evidence="5" type="ORF">UFOPK4237_01468</name>
</gene>
<organism evidence="4">
    <name type="scientific">freshwater metagenome</name>
    <dbReference type="NCBI Taxonomy" id="449393"/>
    <lineage>
        <taxon>unclassified sequences</taxon>
        <taxon>metagenomes</taxon>
        <taxon>ecological metagenomes</taxon>
    </lineage>
</organism>
<protein>
    <submittedName>
        <fullName evidence="4">Unannotated protein</fullName>
    </submittedName>
</protein>
<dbReference type="Pfam" id="PF13400">
    <property type="entry name" value="Tad"/>
    <property type="match status" value="1"/>
</dbReference>
<dbReference type="AlphaFoldDB" id="A0A6J7GVC7"/>
<evidence type="ECO:0000256" key="1">
    <source>
        <dbReference type="SAM" id="MobiDB-lite"/>
    </source>
</evidence>
<feature type="transmembrane region" description="Helical" evidence="2">
    <location>
        <begin position="38"/>
        <end position="59"/>
    </location>
</feature>